<feature type="domain" description="TLDc" evidence="9">
    <location>
        <begin position="880"/>
        <end position="1016"/>
    </location>
</feature>
<protein>
    <recommendedName>
        <fullName evidence="4">Oxidation resistance protein 1</fullName>
    </recommendedName>
</protein>
<evidence type="ECO:0000256" key="2">
    <source>
        <dbReference type="ARBA" id="ARBA00009540"/>
    </source>
</evidence>
<proteinExistence type="inferred from homology"/>
<evidence type="ECO:0000313" key="11">
    <source>
        <dbReference type="Proteomes" id="UP000693981"/>
    </source>
</evidence>
<evidence type="ECO:0000256" key="5">
    <source>
        <dbReference type="SAM" id="Coils"/>
    </source>
</evidence>
<evidence type="ECO:0000256" key="1">
    <source>
        <dbReference type="ARBA" id="ARBA00004173"/>
    </source>
</evidence>
<dbReference type="SMART" id="SM00324">
    <property type="entry name" value="RhoGAP"/>
    <property type="match status" value="1"/>
</dbReference>
<dbReference type="SMART" id="SM00584">
    <property type="entry name" value="TLDc"/>
    <property type="match status" value="1"/>
</dbReference>
<evidence type="ECO:0000256" key="3">
    <source>
        <dbReference type="ARBA" id="ARBA00023128"/>
    </source>
</evidence>
<keyword evidence="11" id="KW-1185">Reference proteome</keyword>
<dbReference type="Pfam" id="PF02759">
    <property type="entry name" value="RUN"/>
    <property type="match status" value="1"/>
</dbReference>
<evidence type="ECO:0000313" key="10">
    <source>
        <dbReference type="EMBL" id="KAG7400030.1"/>
    </source>
</evidence>
<dbReference type="InterPro" id="IPR006571">
    <property type="entry name" value="TLDc_dom"/>
</dbReference>
<feature type="domain" description="RUN" evidence="8">
    <location>
        <begin position="78"/>
        <end position="211"/>
    </location>
</feature>
<dbReference type="PANTHER" id="PTHR23354:SF62">
    <property type="entry name" value="MUSTARD, ISOFORM V"/>
    <property type="match status" value="1"/>
</dbReference>
<gene>
    <name evidence="10" type="primary">NCOA7</name>
    <name evidence="10" type="ORF">PHYBOEH_007098</name>
</gene>
<comment type="subcellular location">
    <subcellularLocation>
        <location evidence="1">Mitochondrion</location>
    </subcellularLocation>
</comment>
<feature type="coiled-coil region" evidence="5">
    <location>
        <begin position="535"/>
        <end position="562"/>
    </location>
</feature>
<dbReference type="EMBL" id="JAGDFL010000039">
    <property type="protein sequence ID" value="KAG7400030.1"/>
    <property type="molecule type" value="Genomic_DNA"/>
</dbReference>
<keyword evidence="5" id="KW-0175">Coiled coil</keyword>
<dbReference type="AlphaFoldDB" id="A0A8T1X9A8"/>
<dbReference type="CDD" id="cd17671">
    <property type="entry name" value="RUN"/>
    <property type="match status" value="1"/>
</dbReference>
<evidence type="ECO:0000256" key="4">
    <source>
        <dbReference type="ARBA" id="ARBA00040604"/>
    </source>
</evidence>
<dbReference type="PROSITE" id="PS50238">
    <property type="entry name" value="RHOGAP"/>
    <property type="match status" value="1"/>
</dbReference>
<dbReference type="OrthoDB" id="26679at2759"/>
<dbReference type="PROSITE" id="PS51886">
    <property type="entry name" value="TLDC"/>
    <property type="match status" value="1"/>
</dbReference>
<dbReference type="Pfam" id="PF07534">
    <property type="entry name" value="TLD"/>
    <property type="match status" value="1"/>
</dbReference>
<dbReference type="Pfam" id="PF00620">
    <property type="entry name" value="RhoGAP"/>
    <property type="match status" value="1"/>
</dbReference>
<evidence type="ECO:0000259" key="7">
    <source>
        <dbReference type="PROSITE" id="PS50238"/>
    </source>
</evidence>
<dbReference type="PANTHER" id="PTHR23354">
    <property type="entry name" value="NUCLEOLAR PROTEIN 7/ESTROGEN RECEPTOR COACTIVATOR-RELATED"/>
    <property type="match status" value="1"/>
</dbReference>
<evidence type="ECO:0000256" key="6">
    <source>
        <dbReference type="SAM" id="MobiDB-lite"/>
    </source>
</evidence>
<name>A0A8T1X9A8_9STRA</name>
<dbReference type="GO" id="GO:0007165">
    <property type="term" value="P:signal transduction"/>
    <property type="evidence" value="ECO:0007669"/>
    <property type="project" value="InterPro"/>
</dbReference>
<reference evidence="10" key="1">
    <citation type="submission" date="2021-02" db="EMBL/GenBank/DDBJ databases">
        <authorList>
            <person name="Palmer J.M."/>
        </authorList>
    </citation>
    <scope>NUCLEOTIDE SEQUENCE</scope>
    <source>
        <strain evidence="10">SCRP23</strain>
    </source>
</reference>
<dbReference type="CDD" id="cd00159">
    <property type="entry name" value="RhoGAP"/>
    <property type="match status" value="1"/>
</dbReference>
<sequence>MLGRISHWLATRYEDKANASDVFAGQRYDALSHLKNATLAVLRKESAAESESGSEELATEGAAAVPVPLPREQRPPLTEREPCVGELCAALEDCLVLGLKSRTDDEQPSWWHVLHASTLIVDEPTLVQSVLSAAFLSETDAGKARCWLKIALNNHTVESSIMLIFSMACEHLINSNYEEWSLVRCSEGLGLFLELIIALREVHFAIEVNDEAFRLTEPVEDVEPEPVNESTGSSGDMVASITDADIAAAVGAAPSRAGSFLPLPLFAEAELIDEVEEVKDEDVQEPVTTVEDEEEAIQVPSAAFPHRIKGIKPWQYVFGVSLASLAKNPYHSRFALIDPLLAVPNIVADCIEILRQNPDTPRLFRATVLSIRLNQLREIVETEGSVPKDLDPQCAGALLLDFLKNLPDSLLTDDKYDAFVAAGQLRDEDASVRNIICLVNDMPVHCQIVLKKMMNLIHFLQQPEHAEHNGVDILTVSTVLAPVIAFKKETANGLLPDRQRSRTHSQYQDVRYAAVGAQVVERMIEHYGTIFHDLRVQVTDALERLEAKKEALRMVSHQLKLQPQMSYLSDRQQINEITRLFRENLELSNNPSPVSANDLGTAKLAKEESAADIQSGSNTNGIEKLELNLREATVATPAGTPTSASSSSTSSPVSNELSEPEVVKIWEQFGFNKPTVLGNFEKGGELMLRAIAYWLKNDPAALPLLKMRALPSELPSYDAGLVASSICESLVKLLSLLLTPKYPEIDIVAMSLEPFWELFDEEAYFNKLFMFVFQVFNQLWCELDPKAASFTRVINETEVIMGDLLKKAPVTVADMRTEWVSIMARRLEEEAEQPTEDEVAQVEDLSDPALLSPPSRHSKKKPAFDLNPDDYKSKLFDGSSILSLEHIAYIDHALPITSQLCRWFRIYSMEANGSSLETLLILAKKQMPTLLVVKDSGGNVFGGFASDEWHHAFHYYGTGESFLFTFASPNAAGGFVKYQWSRKNSYFMLCSEESLIMGGGGNFGLFLVSVPASTDK</sequence>
<dbReference type="PROSITE" id="PS50826">
    <property type="entry name" value="RUN"/>
    <property type="match status" value="1"/>
</dbReference>
<dbReference type="InterPro" id="IPR006816">
    <property type="entry name" value="ELMO_dom"/>
</dbReference>
<dbReference type="InterPro" id="IPR000198">
    <property type="entry name" value="RhoGAP_dom"/>
</dbReference>
<dbReference type="InterPro" id="IPR004012">
    <property type="entry name" value="Run_dom"/>
</dbReference>
<dbReference type="GO" id="GO:0005739">
    <property type="term" value="C:mitochondrion"/>
    <property type="evidence" value="ECO:0007669"/>
    <property type="project" value="UniProtKB-SubCell"/>
</dbReference>
<keyword evidence="10" id="KW-0675">Receptor</keyword>
<evidence type="ECO:0000259" key="8">
    <source>
        <dbReference type="PROSITE" id="PS50826"/>
    </source>
</evidence>
<accession>A0A8T1X9A8</accession>
<dbReference type="Pfam" id="PF04727">
    <property type="entry name" value="ELMO_CED12"/>
    <property type="match status" value="1"/>
</dbReference>
<comment type="caution">
    <text evidence="10">The sequence shown here is derived from an EMBL/GenBank/DDBJ whole genome shotgun (WGS) entry which is preliminary data.</text>
</comment>
<keyword evidence="3" id="KW-0496">Mitochondrion</keyword>
<dbReference type="Proteomes" id="UP000693981">
    <property type="component" value="Unassembled WGS sequence"/>
</dbReference>
<organism evidence="10 11">
    <name type="scientific">Phytophthora boehmeriae</name>
    <dbReference type="NCBI Taxonomy" id="109152"/>
    <lineage>
        <taxon>Eukaryota</taxon>
        <taxon>Sar</taxon>
        <taxon>Stramenopiles</taxon>
        <taxon>Oomycota</taxon>
        <taxon>Peronosporomycetes</taxon>
        <taxon>Peronosporales</taxon>
        <taxon>Peronosporaceae</taxon>
        <taxon>Phytophthora</taxon>
    </lineage>
</organism>
<comment type="similarity">
    <text evidence="2">Belongs to the OXR1 family.</text>
</comment>
<feature type="region of interest" description="Disordered" evidence="6">
    <location>
        <begin position="50"/>
        <end position="78"/>
    </location>
</feature>
<evidence type="ECO:0000259" key="9">
    <source>
        <dbReference type="PROSITE" id="PS51886"/>
    </source>
</evidence>
<feature type="domain" description="Rho-GAP" evidence="7">
    <location>
        <begin position="320"/>
        <end position="531"/>
    </location>
</feature>